<evidence type="ECO:0000256" key="5">
    <source>
        <dbReference type="SAM" id="MobiDB-lite"/>
    </source>
</evidence>
<dbReference type="PANTHER" id="PTHR45586">
    <property type="entry name" value="TPR REPEAT-CONTAINING PROTEIN PA4667"/>
    <property type="match status" value="1"/>
</dbReference>
<keyword evidence="4" id="KW-0175">Coiled coil</keyword>
<dbReference type="Proteomes" id="UP000676506">
    <property type="component" value="Chromosome 1"/>
</dbReference>
<dbReference type="Pfam" id="PF13174">
    <property type="entry name" value="TPR_6"/>
    <property type="match status" value="1"/>
</dbReference>
<dbReference type="Gene3D" id="1.25.40.10">
    <property type="entry name" value="Tetratricopeptide repeat domain"/>
    <property type="match status" value="6"/>
</dbReference>
<evidence type="ECO:0000256" key="3">
    <source>
        <dbReference type="PROSITE-ProRule" id="PRU00339"/>
    </source>
</evidence>
<evidence type="ECO:0000256" key="1">
    <source>
        <dbReference type="ARBA" id="ARBA00022737"/>
    </source>
</evidence>
<sequence length="2534" mass="282906">MNRLCHARQAGWRPLPFARAFALAALVFTLTAPHWPTPYRLVAAQSKPPGSPTQKPAPSKPPAAQPTTPAAQPTTDASRATPAELRDALYRTETFFGGTTFVPLPFVEAEAAIAALQAKYPADVRLLRYGARLNEYLGNTPKAIQLMTRYANLRPEGADGLRRLAAFQHGRGLYAEEARTLQRLALLVPSPVERQAIADRLAALAQNHALRGIDVTAFYRQLIERYPEDLTFLKRYLERLEATSKFDDALRALDEWQPKYPDEAAYFLKRRASLYDRRGERDAAIAVYDRAFDPLWPRVVVRDWYEFLRRYGRYRTYRRQLQERFRKGATDFDTAARLFNVLAYEGNLSAAAQTLMDLEKRRAQTGWSRDELDRAATMGMNIGQYDLAARFLYSLHATGGATPGSPEREATLARLAAALLDAGDVGVTLSAGDLSLYADIAQVDQGAGFLNGVLSLILAGNNIPREYDRANRSATAYFNRALAYRFFTALQTEYPQSAQLPALQSRLLQAFSAMGEYETVIKLGDAFVRDFPTASNAAEIALQTAEAEARLGRRADERKRLVALLDRLAAQHPRGKALMPVSARRWVFTPEALPSGSAELTASSYRIYDPTDANESDDQDDFQFYDYPSDYLGRTVEPRETITYASVLERVIASFAAESQNANESAAGAPAAKPVPNPTLAFLYGEIKKHPREEGLYERLLRWLGQQSLVDEQLRAYRQAVQRFGDNTWRHRLARWFVRNERQAAFAEYSKQLVAALDDEDLAAYLQAFFADVQLGENNNDARLYLQLFRFAHDRFPTNLFFVRGLLTYYRATNRMMDWTRLAGQYYFADPTLRNEYLAYLSEKNRLAASYETAKAQPSASYRQFAADAALWLSRHEEAIEAYRELAAKYPGDAYYSERLATLLRSLAPVLPTARDEAASVWAGLSKVYPTESRFPTLAGEVRAEVGDWEGAKAYWEQLIQRAPGNPEAYLELATLYWDYYRYDDAIQTLRVLRERLRDDTLYAYQLGALYEERQQRDLALAEYVAALTTAGPEREQVIARLATLSRRKDGAARIEATFRARLAKQNNPDLVLGYFSYLKQSEQRDAGFDLLAREAAQRTELPFLDVVRDEFRRAGRAADERRVLERLVTLARDERENIKYRLQLASFFENRNQREDALRTLDSLARDYPNNLGVAQEVGSFYGRLGAIDKAVTLAQASRSLAVGDYRRTLTLQLAKRQREAGQVANAEATLREWYAANPTDTEAFTQLADLLGDTKRDADLAALYKQGLATLAAGADEAQLRGGYIRVLTRLGRHGEAVDQHIELINREPEDLARLRTALQYAEQHNLLERLVRYYSDLATKADRNYRWNVVLAEIYRFQGDLGGVAAQYARAVVNEPQRGDFRQALAVAYRQAGRYDEALATLKRASELDPQNPVWATATADVYLEQGKPDQAVAALRESFSKRKQLSAQVYFSAAEALLTAGFVAEAGGFYDEGFGRVMKSPGSEVFGEEDVTRWLRTVVYRESAVAALGKLETLAAALAKAPQTSMTSRGRDLLDATVRPARFPKLVRDYATAAQLAELDNALAQRLMRAVVNSPDFQRLTALAANASLYRAYETALIRAKDAAQAARRSATDPGYVNALRGLLAFYQARLDTTAALKLLAEEEARDRFPGSFDFVAARADFCRNVGDVAAEKSVLEQYYRQRTGALVSDEQPLVTRLLQLLHQQGDRAALQRLAASYSPYQLQVINFFVYVREKELARLAIENAGQPAAWQKARLAQLELYFRNQSPEVEAMYRQVLGLRPIGEQANRKPDPAGEVIGEDWFRTARNYGIWLTLDDARAADALRFLVAETEAAPRSAEAQTALSNFLRARKRYPEALEHARLARELAPENPEALAAEGAALYEMGNQPAALGTWRRILDNRRGALEAHLTFLSVMAGYGLLNDALPPVEAFLIGKLRERADEDAYEPLVGLLTTLARERPAAEAVIVPLFLRVIAAVPDDTRLGLRLTLTDALPVRMRTACYRLVNEQLANQILNAYSRGDYELYTEDSFNGETLAGALSQVQQAWAAALVASKAYTEAERELRGMATLRETLFGRMREDAPPDLYVSKPEDFAVAPEWLVMAQSVVDIRSDRLPAAVERLQRFVAESQETTNDAEPSSDDAGQRARHAYYLLLNEGQAGAALAFLETYYRLQSVQDSSLATALGRIETQFMRQETDAALQQLTRLVARDPQTQTLGDAAALAATYGAYASALQWRQQLYKRFPGDAENRIELARMLARTGDIAAAATHLYDVALDRRLSTEERARGLEQLVAIVRRQPSVGETWVGKSTSVDAENLTVLATLQDALGRTTEAQKTFEQAAQLPYATTAQLALGNFLERTNRPGEAAKVYVRALRESRSSDRENVIRAALASNQAALALALASNVQVLSPESAVDTVSLNFAYTQPVGTPPAVAYESAAREAATARQTAQRALLVRLSAVALAQRDEPSALRFAQALRGIADTKATVEEAERLLAEARQRLDQQPALKTLFGLTPTSDLDFTDTLGTLR</sequence>
<feature type="coiled-coil region" evidence="4">
    <location>
        <begin position="2485"/>
        <end position="2512"/>
    </location>
</feature>
<evidence type="ECO:0000256" key="2">
    <source>
        <dbReference type="ARBA" id="ARBA00022803"/>
    </source>
</evidence>
<keyword evidence="1" id="KW-0677">Repeat</keyword>
<evidence type="ECO:0000313" key="6">
    <source>
        <dbReference type="EMBL" id="QUW01971.1"/>
    </source>
</evidence>
<dbReference type="PROSITE" id="PS50005">
    <property type="entry name" value="TPR"/>
    <property type="match status" value="1"/>
</dbReference>
<accession>A0ABX8B7D7</accession>
<dbReference type="InterPro" id="IPR011990">
    <property type="entry name" value="TPR-like_helical_dom_sf"/>
</dbReference>
<keyword evidence="2 3" id="KW-0802">TPR repeat</keyword>
<dbReference type="SUPFAM" id="SSF48452">
    <property type="entry name" value="TPR-like"/>
    <property type="match status" value="5"/>
</dbReference>
<proteinExistence type="predicted"/>
<protein>
    <submittedName>
        <fullName evidence="6">Tetratricopeptide repeat protein</fullName>
    </submittedName>
</protein>
<dbReference type="Pfam" id="PF13432">
    <property type="entry name" value="TPR_16"/>
    <property type="match status" value="1"/>
</dbReference>
<evidence type="ECO:0000313" key="7">
    <source>
        <dbReference type="Proteomes" id="UP000676506"/>
    </source>
</evidence>
<dbReference type="InterPro" id="IPR019734">
    <property type="entry name" value="TPR_rpt"/>
</dbReference>
<organism evidence="6 7">
    <name type="scientific">Chloracidobacterium validum</name>
    <dbReference type="NCBI Taxonomy" id="2821543"/>
    <lineage>
        <taxon>Bacteria</taxon>
        <taxon>Pseudomonadati</taxon>
        <taxon>Acidobacteriota</taxon>
        <taxon>Terriglobia</taxon>
        <taxon>Terriglobales</taxon>
        <taxon>Acidobacteriaceae</taxon>
        <taxon>Chloracidobacterium</taxon>
    </lineage>
</organism>
<dbReference type="RefSeq" id="WP_211427862.1">
    <property type="nucleotide sequence ID" value="NZ_CP072648.1"/>
</dbReference>
<feature type="region of interest" description="Disordered" evidence="5">
    <location>
        <begin position="42"/>
        <end position="80"/>
    </location>
</feature>
<feature type="repeat" description="TPR" evidence="3">
    <location>
        <begin position="1382"/>
        <end position="1415"/>
    </location>
</feature>
<dbReference type="EMBL" id="CP072648">
    <property type="protein sequence ID" value="QUW01971.1"/>
    <property type="molecule type" value="Genomic_DNA"/>
</dbReference>
<feature type="compositionally biased region" description="Low complexity" evidence="5">
    <location>
        <begin position="65"/>
        <end position="75"/>
    </location>
</feature>
<evidence type="ECO:0000256" key="4">
    <source>
        <dbReference type="SAM" id="Coils"/>
    </source>
</evidence>
<dbReference type="SMART" id="SM00028">
    <property type="entry name" value="TPR"/>
    <property type="match status" value="10"/>
</dbReference>
<dbReference type="InterPro" id="IPR051012">
    <property type="entry name" value="CellSynth/LPSAsmb/PSIAsmb"/>
</dbReference>
<keyword evidence="7" id="KW-1185">Reference proteome</keyword>
<dbReference type="Pfam" id="PF14559">
    <property type="entry name" value="TPR_19"/>
    <property type="match status" value="2"/>
</dbReference>
<dbReference type="PANTHER" id="PTHR45586:SF1">
    <property type="entry name" value="LIPOPOLYSACCHARIDE ASSEMBLY PROTEIN B"/>
    <property type="match status" value="1"/>
</dbReference>
<gene>
    <name evidence="6" type="ORF">J8C06_06215</name>
</gene>
<reference evidence="6 7" key="1">
    <citation type="submission" date="2021-03" db="EMBL/GenBank/DDBJ databases">
        <title>Genomic and phenotypic characterization of Chloracidobacterium isolates provides evidence for multiple species.</title>
        <authorList>
            <person name="Saini M.K."/>
            <person name="Costas A.M.G."/>
            <person name="Tank M."/>
            <person name="Bryant D.A."/>
        </authorList>
    </citation>
    <scope>NUCLEOTIDE SEQUENCE [LARGE SCALE GENOMIC DNA]</scope>
    <source>
        <strain evidence="6 7">BV2-C</strain>
    </source>
</reference>
<name>A0ABX8B7D7_9BACT</name>